<reference evidence="1" key="2">
    <citation type="journal article" date="2015" name="Fish Shellfish Immunol.">
        <title>Early steps in the European eel (Anguilla anguilla)-Vibrio vulnificus interaction in the gills: Role of the RtxA13 toxin.</title>
        <authorList>
            <person name="Callol A."/>
            <person name="Pajuelo D."/>
            <person name="Ebbesson L."/>
            <person name="Teles M."/>
            <person name="MacKenzie S."/>
            <person name="Amaro C."/>
        </authorList>
    </citation>
    <scope>NUCLEOTIDE SEQUENCE</scope>
</reference>
<protein>
    <submittedName>
        <fullName evidence="1">Uncharacterized protein</fullName>
    </submittedName>
</protein>
<evidence type="ECO:0000313" key="1">
    <source>
        <dbReference type="EMBL" id="JAH31396.1"/>
    </source>
</evidence>
<reference evidence="1" key="1">
    <citation type="submission" date="2014-11" db="EMBL/GenBank/DDBJ databases">
        <authorList>
            <person name="Amaro Gonzalez C."/>
        </authorList>
    </citation>
    <scope>NUCLEOTIDE SEQUENCE</scope>
</reference>
<proteinExistence type="predicted"/>
<accession>A0A0E9RQF8</accession>
<name>A0A0E9RQF8_ANGAN</name>
<sequence>MVRQLTSRFFAYVEILKAFFVPEYRHVYTV</sequence>
<dbReference type="AlphaFoldDB" id="A0A0E9RQF8"/>
<organism evidence="1">
    <name type="scientific">Anguilla anguilla</name>
    <name type="common">European freshwater eel</name>
    <name type="synonym">Muraena anguilla</name>
    <dbReference type="NCBI Taxonomy" id="7936"/>
    <lineage>
        <taxon>Eukaryota</taxon>
        <taxon>Metazoa</taxon>
        <taxon>Chordata</taxon>
        <taxon>Craniata</taxon>
        <taxon>Vertebrata</taxon>
        <taxon>Euteleostomi</taxon>
        <taxon>Actinopterygii</taxon>
        <taxon>Neopterygii</taxon>
        <taxon>Teleostei</taxon>
        <taxon>Anguilliformes</taxon>
        <taxon>Anguillidae</taxon>
        <taxon>Anguilla</taxon>
    </lineage>
</organism>
<dbReference type="EMBL" id="GBXM01077181">
    <property type="protein sequence ID" value="JAH31396.1"/>
    <property type="molecule type" value="Transcribed_RNA"/>
</dbReference>